<comment type="caution">
    <text evidence="1">The sequence shown here is derived from an EMBL/GenBank/DDBJ whole genome shotgun (WGS) entry which is preliminary data.</text>
</comment>
<name>A0A1U7J056_9CYAN</name>
<accession>A0A1U7J056</accession>
<reference evidence="1 2" key="1">
    <citation type="submission" date="2016-11" db="EMBL/GenBank/DDBJ databases">
        <title>Draft Genome Sequences of Nine Cyanobacterial Strains from Diverse Habitats.</title>
        <authorList>
            <person name="Zhu T."/>
            <person name="Hou S."/>
            <person name="Lu X."/>
            <person name="Hess W.R."/>
        </authorList>
    </citation>
    <scope>NUCLEOTIDE SEQUENCE [LARGE SCALE GENOMIC DNA]</scope>
    <source>
        <strain evidence="1 2">NIES-30</strain>
    </source>
</reference>
<gene>
    <name evidence="1" type="ORF">NIES30_21655</name>
</gene>
<proteinExistence type="predicted"/>
<protein>
    <submittedName>
        <fullName evidence="1">Uncharacterized protein</fullName>
    </submittedName>
</protein>
<keyword evidence="2" id="KW-1185">Reference proteome</keyword>
<organism evidence="1 2">
    <name type="scientific">Phormidium tenue NIES-30</name>
    <dbReference type="NCBI Taxonomy" id="549789"/>
    <lineage>
        <taxon>Bacteria</taxon>
        <taxon>Bacillati</taxon>
        <taxon>Cyanobacteriota</taxon>
        <taxon>Cyanophyceae</taxon>
        <taxon>Oscillatoriophycideae</taxon>
        <taxon>Oscillatoriales</taxon>
        <taxon>Oscillatoriaceae</taxon>
        <taxon>Phormidium</taxon>
    </lineage>
</organism>
<dbReference type="STRING" id="549789.NIES30_21655"/>
<evidence type="ECO:0000313" key="1">
    <source>
        <dbReference type="EMBL" id="OKH44837.1"/>
    </source>
</evidence>
<dbReference type="Proteomes" id="UP000185557">
    <property type="component" value="Unassembled WGS sequence"/>
</dbReference>
<sequence>MNLQKQRLLHRPPNPPILGDFEVVWFPPRIGGLGGQIILLISNAVDAGLSLNLPGLKDFKLLTATGIGTKGQSMAALSSAPRTLNGFLRKLNQPWEGS</sequence>
<dbReference type="AlphaFoldDB" id="A0A1U7J056"/>
<evidence type="ECO:0000313" key="2">
    <source>
        <dbReference type="Proteomes" id="UP000185557"/>
    </source>
</evidence>
<dbReference type="EMBL" id="MRCG01000020">
    <property type="protein sequence ID" value="OKH44837.1"/>
    <property type="molecule type" value="Genomic_DNA"/>
</dbReference>